<dbReference type="InterPro" id="IPR045627">
    <property type="entry name" value="FBXL18_LRR"/>
</dbReference>
<dbReference type="Gene3D" id="3.80.10.10">
    <property type="entry name" value="Ribonuclease Inhibitor"/>
    <property type="match status" value="1"/>
</dbReference>
<protein>
    <recommendedName>
        <fullName evidence="1">F-box/LRR-repeat protein 18 LRR domain-containing protein</fullName>
    </recommendedName>
</protein>
<sequence length="512" mass="59100">MILNKCQLKRLSWSWNHRLDLCRTSIYMDIEFISPQLGHLEFMLVYIKTPIFGRGDLDVLCTWLVHCTALKELWVIVPEQTRSFTASSEFGLPSRQLDFPHLHTLVMSQFCCNRSDGLVNNLFSIILRGCKFNTAWHCFWIAMENLRWAGDLSVDVSEAATLVLSQIDIRSKPEDCPKLEHLSWSKGGFHQLESAFESPSQTVKKFILNSLCMKVKWDSLWSLLTNLEELNVMYCMTDIRSVCSQKNLRKLALPICIIREKEGSDSSQTSESHDIIQVVVETCPNIEEFEFTPCFRCGSENEHTCSKHQESSFVLFSKWKNLRRLKLEGLKCVRSGNFFMQIFKSCENLESISLKNLGLRGNCNYLFELCSALKCCKNLRDFRIEQPNILVTDRLFMALQRCPLIERVCVISTENSRLSSESSVINLVSGAPKLVFLYIWLFRLTQVACRQIRRCISERNNPALHVTLLSEMTAAGFCDIMQLPGIHYFQMREDVSRVATRACNGKWYLFCK</sequence>
<reference evidence="2 3" key="1">
    <citation type="submission" date="2017-12" db="EMBL/GenBank/DDBJ databases">
        <title>Hemimetabolous genomes reveal molecular basis of termite eusociality.</title>
        <authorList>
            <person name="Harrison M.C."/>
            <person name="Jongepier E."/>
            <person name="Robertson H.M."/>
            <person name="Arning N."/>
            <person name="Bitard-Feildel T."/>
            <person name="Chao H."/>
            <person name="Childers C.P."/>
            <person name="Dinh H."/>
            <person name="Doddapaneni H."/>
            <person name="Dugan S."/>
            <person name="Gowin J."/>
            <person name="Greiner C."/>
            <person name="Han Y."/>
            <person name="Hu H."/>
            <person name="Hughes D.S.T."/>
            <person name="Huylmans A.-K."/>
            <person name="Kemena C."/>
            <person name="Kremer L.P.M."/>
            <person name="Lee S.L."/>
            <person name="Lopez-Ezquerra A."/>
            <person name="Mallet L."/>
            <person name="Monroy-Kuhn J.M."/>
            <person name="Moser A."/>
            <person name="Murali S.C."/>
            <person name="Muzny D.M."/>
            <person name="Otani S."/>
            <person name="Piulachs M.-D."/>
            <person name="Poelchau M."/>
            <person name="Qu J."/>
            <person name="Schaub F."/>
            <person name="Wada-Katsumata A."/>
            <person name="Worley K.C."/>
            <person name="Xie Q."/>
            <person name="Ylla G."/>
            <person name="Poulsen M."/>
            <person name="Gibbs R.A."/>
            <person name="Schal C."/>
            <person name="Richards S."/>
            <person name="Belles X."/>
            <person name="Korb J."/>
            <person name="Bornberg-Bauer E."/>
        </authorList>
    </citation>
    <scope>NUCLEOTIDE SEQUENCE [LARGE SCALE GENOMIC DNA]</scope>
    <source>
        <tissue evidence="2">Whole body</tissue>
    </source>
</reference>
<evidence type="ECO:0000313" key="3">
    <source>
        <dbReference type="Proteomes" id="UP000235965"/>
    </source>
</evidence>
<dbReference type="SUPFAM" id="SSF52047">
    <property type="entry name" value="RNI-like"/>
    <property type="match status" value="1"/>
</dbReference>
<feature type="domain" description="F-box/LRR-repeat protein 18 LRR" evidence="1">
    <location>
        <begin position="255"/>
        <end position="459"/>
    </location>
</feature>
<comment type="caution">
    <text evidence="2">The sequence shown here is derived from an EMBL/GenBank/DDBJ whole genome shotgun (WGS) entry which is preliminary data.</text>
</comment>
<accession>A0A2J7REI7</accession>
<dbReference type="EMBL" id="NEVH01004963">
    <property type="protein sequence ID" value="PNF39248.1"/>
    <property type="molecule type" value="Genomic_DNA"/>
</dbReference>
<dbReference type="InterPro" id="IPR032675">
    <property type="entry name" value="LRR_dom_sf"/>
</dbReference>
<dbReference type="Pfam" id="PF19729">
    <property type="entry name" value="LRR_FBXL18"/>
    <property type="match status" value="1"/>
</dbReference>
<dbReference type="OrthoDB" id="6705608at2759"/>
<name>A0A2J7REI7_9NEOP</name>
<gene>
    <name evidence="2" type="ORF">B7P43_G17201</name>
</gene>
<evidence type="ECO:0000313" key="2">
    <source>
        <dbReference type="EMBL" id="PNF39248.1"/>
    </source>
</evidence>
<keyword evidence="3" id="KW-1185">Reference proteome</keyword>
<evidence type="ECO:0000259" key="1">
    <source>
        <dbReference type="Pfam" id="PF19729"/>
    </source>
</evidence>
<proteinExistence type="predicted"/>
<dbReference type="AlphaFoldDB" id="A0A2J7REI7"/>
<dbReference type="Proteomes" id="UP000235965">
    <property type="component" value="Unassembled WGS sequence"/>
</dbReference>
<dbReference type="GO" id="GO:0031146">
    <property type="term" value="P:SCF-dependent proteasomal ubiquitin-dependent protein catabolic process"/>
    <property type="evidence" value="ECO:0007669"/>
    <property type="project" value="InterPro"/>
</dbReference>
<organism evidence="2 3">
    <name type="scientific">Cryptotermes secundus</name>
    <dbReference type="NCBI Taxonomy" id="105785"/>
    <lineage>
        <taxon>Eukaryota</taxon>
        <taxon>Metazoa</taxon>
        <taxon>Ecdysozoa</taxon>
        <taxon>Arthropoda</taxon>
        <taxon>Hexapoda</taxon>
        <taxon>Insecta</taxon>
        <taxon>Pterygota</taxon>
        <taxon>Neoptera</taxon>
        <taxon>Polyneoptera</taxon>
        <taxon>Dictyoptera</taxon>
        <taxon>Blattodea</taxon>
        <taxon>Blattoidea</taxon>
        <taxon>Termitoidae</taxon>
        <taxon>Kalotermitidae</taxon>
        <taxon>Cryptotermitinae</taxon>
        <taxon>Cryptotermes</taxon>
    </lineage>
</organism>